<sequence>MLADSVESFCRMSEAAVRAGGPAFTGLSPTAPRNLPVRTFAAVKPQRKNQKEDKEKEVKKERRVIDDSDSQKPYGFTGWAPVDDVYVPRFYPRTTYGAAESVDMLKTFQRLDFTPLKQPIYVDLRLNMKLEKKKKVDAFVSTVHLPHPFKTEMNKVLVFTAQTRKKFPKSKRGAVGINILKMLELFKTGHEYMVENDCYIRTQIAMLDMTEEHILANLETVLLDVCSQRPADMGTFIERAIIASQTSEALWFRSEDLLQKPTEQEEE</sequence>
<dbReference type="InterPro" id="IPR028364">
    <property type="entry name" value="Ribosomal_uL1/biogenesis"/>
</dbReference>
<gene>
    <name evidence="5" type="ORF">F7725_013230</name>
</gene>
<keyword evidence="3" id="KW-0687">Ribonucleoprotein</keyword>
<dbReference type="Gene3D" id="3.40.50.790">
    <property type="match status" value="2"/>
</dbReference>
<dbReference type="OrthoDB" id="1747252at2759"/>
<feature type="region of interest" description="Disordered" evidence="4">
    <location>
        <begin position="42"/>
        <end position="69"/>
    </location>
</feature>
<dbReference type="GO" id="GO:1990904">
    <property type="term" value="C:ribonucleoprotein complex"/>
    <property type="evidence" value="ECO:0007669"/>
    <property type="project" value="UniProtKB-KW"/>
</dbReference>
<dbReference type="GO" id="GO:0005840">
    <property type="term" value="C:ribosome"/>
    <property type="evidence" value="ECO:0007669"/>
    <property type="project" value="UniProtKB-KW"/>
</dbReference>
<evidence type="ECO:0000256" key="2">
    <source>
        <dbReference type="ARBA" id="ARBA00022980"/>
    </source>
</evidence>
<evidence type="ECO:0000256" key="4">
    <source>
        <dbReference type="SAM" id="MobiDB-lite"/>
    </source>
</evidence>
<name>A0A7J5YTE7_DISMA</name>
<dbReference type="Gene3D" id="3.30.190.20">
    <property type="match status" value="2"/>
</dbReference>
<evidence type="ECO:0000313" key="5">
    <source>
        <dbReference type="EMBL" id="KAF3851458.1"/>
    </source>
</evidence>
<dbReference type="Pfam" id="PF00687">
    <property type="entry name" value="Ribosomal_L1"/>
    <property type="match status" value="1"/>
</dbReference>
<accession>A0A7J5YTE7</accession>
<evidence type="ECO:0000256" key="3">
    <source>
        <dbReference type="ARBA" id="ARBA00023274"/>
    </source>
</evidence>
<dbReference type="EMBL" id="JAAKFY010000010">
    <property type="protein sequence ID" value="KAF3851458.1"/>
    <property type="molecule type" value="Genomic_DNA"/>
</dbReference>
<protein>
    <submittedName>
        <fullName evidence="5">Uncharacterized protein</fullName>
    </submittedName>
</protein>
<organism evidence="5 6">
    <name type="scientific">Dissostichus mawsoni</name>
    <name type="common">Antarctic cod</name>
    <dbReference type="NCBI Taxonomy" id="36200"/>
    <lineage>
        <taxon>Eukaryota</taxon>
        <taxon>Metazoa</taxon>
        <taxon>Chordata</taxon>
        <taxon>Craniata</taxon>
        <taxon>Vertebrata</taxon>
        <taxon>Euteleostomi</taxon>
        <taxon>Actinopterygii</taxon>
        <taxon>Neopterygii</taxon>
        <taxon>Teleostei</taxon>
        <taxon>Neoteleostei</taxon>
        <taxon>Acanthomorphata</taxon>
        <taxon>Eupercaria</taxon>
        <taxon>Perciformes</taxon>
        <taxon>Notothenioidei</taxon>
        <taxon>Nototheniidae</taxon>
        <taxon>Dissostichus</taxon>
    </lineage>
</organism>
<dbReference type="InterPro" id="IPR016095">
    <property type="entry name" value="Ribosomal_uL1_3-a/b-sand"/>
</dbReference>
<keyword evidence="6" id="KW-1185">Reference proteome</keyword>
<dbReference type="PANTHER" id="PTHR36427:SF3">
    <property type="entry name" value="LARGE RIBOSOMAL SUBUNIT PROTEIN UL1M"/>
    <property type="match status" value="1"/>
</dbReference>
<dbReference type="SUPFAM" id="SSF56808">
    <property type="entry name" value="Ribosomal protein L1"/>
    <property type="match status" value="1"/>
</dbReference>
<keyword evidence="2" id="KW-0689">Ribosomal protein</keyword>
<evidence type="ECO:0000313" key="6">
    <source>
        <dbReference type="Proteomes" id="UP000518266"/>
    </source>
</evidence>
<dbReference type="PANTHER" id="PTHR36427">
    <property type="entry name" value="54S RIBOSOMAL PROTEIN L1, MITOCHONDRIAL"/>
    <property type="match status" value="1"/>
</dbReference>
<proteinExistence type="inferred from homology"/>
<feature type="compositionally biased region" description="Basic and acidic residues" evidence="4">
    <location>
        <begin position="49"/>
        <end position="69"/>
    </location>
</feature>
<reference evidence="5 6" key="1">
    <citation type="submission" date="2020-03" db="EMBL/GenBank/DDBJ databases">
        <title>Dissostichus mawsoni Genome sequencing and assembly.</title>
        <authorList>
            <person name="Park H."/>
        </authorList>
    </citation>
    <scope>NUCLEOTIDE SEQUENCE [LARGE SCALE GENOMIC DNA]</scope>
    <source>
        <strain evidence="5">DM0001</strain>
        <tissue evidence="5">Muscle</tissue>
    </source>
</reference>
<evidence type="ECO:0000256" key="1">
    <source>
        <dbReference type="ARBA" id="ARBA00010531"/>
    </source>
</evidence>
<dbReference type="InterPro" id="IPR023674">
    <property type="entry name" value="Ribosomal_uL1-like"/>
</dbReference>
<dbReference type="AlphaFoldDB" id="A0A7J5YTE7"/>
<dbReference type="Proteomes" id="UP000518266">
    <property type="component" value="Unassembled WGS sequence"/>
</dbReference>
<comment type="caution">
    <text evidence="5">The sequence shown here is derived from an EMBL/GenBank/DDBJ whole genome shotgun (WGS) entry which is preliminary data.</text>
</comment>
<comment type="similarity">
    <text evidence="1">Belongs to the universal ribosomal protein uL1 family.</text>
</comment>